<keyword evidence="2" id="KW-1185">Reference proteome</keyword>
<comment type="caution">
    <text evidence="1">The sequence shown here is derived from an EMBL/GenBank/DDBJ whole genome shotgun (WGS) entry which is preliminary data.</text>
</comment>
<proteinExistence type="predicted"/>
<reference evidence="1" key="2">
    <citation type="journal article" date="2023" name="Science">
        <title>Genomic signatures of disease resistance in endangered staghorn corals.</title>
        <authorList>
            <person name="Vollmer S.V."/>
            <person name="Selwyn J.D."/>
            <person name="Despard B.A."/>
            <person name="Roesel C.L."/>
        </authorList>
    </citation>
    <scope>NUCLEOTIDE SEQUENCE</scope>
    <source>
        <strain evidence="1">K2</strain>
    </source>
</reference>
<dbReference type="AlphaFoldDB" id="A0AAD9PUJ2"/>
<name>A0AAD9PUJ2_ACRCE</name>
<evidence type="ECO:0000313" key="2">
    <source>
        <dbReference type="Proteomes" id="UP001249851"/>
    </source>
</evidence>
<feature type="non-terminal residue" evidence="1">
    <location>
        <position position="83"/>
    </location>
</feature>
<dbReference type="EMBL" id="JARQWQ010000131">
    <property type="protein sequence ID" value="KAK2549133.1"/>
    <property type="molecule type" value="Genomic_DNA"/>
</dbReference>
<protein>
    <submittedName>
        <fullName evidence="1">Uncharacterized protein</fullName>
    </submittedName>
</protein>
<organism evidence="1 2">
    <name type="scientific">Acropora cervicornis</name>
    <name type="common">Staghorn coral</name>
    <dbReference type="NCBI Taxonomy" id="6130"/>
    <lineage>
        <taxon>Eukaryota</taxon>
        <taxon>Metazoa</taxon>
        <taxon>Cnidaria</taxon>
        <taxon>Anthozoa</taxon>
        <taxon>Hexacorallia</taxon>
        <taxon>Scleractinia</taxon>
        <taxon>Astrocoeniina</taxon>
        <taxon>Acroporidae</taxon>
        <taxon>Acropora</taxon>
    </lineage>
</organism>
<accession>A0AAD9PUJ2</accession>
<gene>
    <name evidence="1" type="ORF">P5673_030507</name>
</gene>
<sequence length="83" mass="9283">MAFCSFSSLVGEMCGPSPENPNVVRLLDLKNCARDVKAHLKFCNILMNVESVNSERKLLLARAIFLAQECHMTVCPKHRDAYG</sequence>
<reference evidence="1" key="1">
    <citation type="journal article" date="2023" name="G3 (Bethesda)">
        <title>Whole genome assembly and annotation of the endangered Caribbean coral Acropora cervicornis.</title>
        <authorList>
            <person name="Selwyn J.D."/>
            <person name="Vollmer S.V."/>
        </authorList>
    </citation>
    <scope>NUCLEOTIDE SEQUENCE</scope>
    <source>
        <strain evidence="1">K2</strain>
    </source>
</reference>
<dbReference type="Proteomes" id="UP001249851">
    <property type="component" value="Unassembled WGS sequence"/>
</dbReference>
<evidence type="ECO:0000313" key="1">
    <source>
        <dbReference type="EMBL" id="KAK2549133.1"/>
    </source>
</evidence>